<protein>
    <submittedName>
        <fullName evidence="1">Uncharacterized protein</fullName>
    </submittedName>
</protein>
<evidence type="ECO:0000313" key="1">
    <source>
        <dbReference type="EMBL" id="SVB76486.1"/>
    </source>
</evidence>
<proteinExistence type="predicted"/>
<organism evidence="1">
    <name type="scientific">marine metagenome</name>
    <dbReference type="NCBI Taxonomy" id="408172"/>
    <lineage>
        <taxon>unclassified sequences</taxon>
        <taxon>metagenomes</taxon>
        <taxon>ecological metagenomes</taxon>
    </lineage>
</organism>
<gene>
    <name evidence="1" type="ORF">METZ01_LOCUS229340</name>
</gene>
<reference evidence="1" key="1">
    <citation type="submission" date="2018-05" db="EMBL/GenBank/DDBJ databases">
        <authorList>
            <person name="Lanie J.A."/>
            <person name="Ng W.-L."/>
            <person name="Kazmierczak K.M."/>
            <person name="Andrzejewski T.M."/>
            <person name="Davidsen T.M."/>
            <person name="Wayne K.J."/>
            <person name="Tettelin H."/>
            <person name="Glass J.I."/>
            <person name="Rusch D."/>
            <person name="Podicherti R."/>
            <person name="Tsui H.-C.T."/>
            <person name="Winkler M.E."/>
        </authorList>
    </citation>
    <scope>NUCLEOTIDE SEQUENCE</scope>
</reference>
<feature type="non-terminal residue" evidence="1">
    <location>
        <position position="82"/>
    </location>
</feature>
<dbReference type="AlphaFoldDB" id="A0A382GMY4"/>
<sequence length="82" mass="9204">MEHHVEVPEQSEQVAPEEVGVGPGRRVLAGIRRPFAVVGRRVIRFLFDRQVMADVVDRRLGVGERFDGLGERIDVLDPLVAM</sequence>
<name>A0A382GMY4_9ZZZZ</name>
<accession>A0A382GMY4</accession>
<dbReference type="EMBL" id="UINC01056443">
    <property type="protein sequence ID" value="SVB76486.1"/>
    <property type="molecule type" value="Genomic_DNA"/>
</dbReference>